<name>A0A0G0V8F9_9BACT</name>
<comment type="caution">
    <text evidence="2">The sequence shown here is derived from an EMBL/GenBank/DDBJ whole genome shotgun (WGS) entry which is preliminary data.</text>
</comment>
<feature type="domain" description="Glycosyltransferase 2-like" evidence="1">
    <location>
        <begin position="7"/>
        <end position="133"/>
    </location>
</feature>
<dbReference type="Pfam" id="PF00535">
    <property type="entry name" value="Glycos_transf_2"/>
    <property type="match status" value="1"/>
</dbReference>
<protein>
    <recommendedName>
        <fullName evidence="1">Glycosyltransferase 2-like domain-containing protein</fullName>
    </recommendedName>
</protein>
<evidence type="ECO:0000259" key="1">
    <source>
        <dbReference type="Pfam" id="PF00535"/>
    </source>
</evidence>
<dbReference type="InterPro" id="IPR001173">
    <property type="entry name" value="Glyco_trans_2-like"/>
</dbReference>
<dbReference type="AlphaFoldDB" id="A0A0G0V8F9"/>
<organism evidence="2 3">
    <name type="scientific">Candidatus Uhrbacteria bacterium GW2011_GWF2_41_16</name>
    <dbReference type="NCBI Taxonomy" id="1618997"/>
    <lineage>
        <taxon>Bacteria</taxon>
        <taxon>Candidatus Uhriibacteriota</taxon>
    </lineage>
</organism>
<dbReference type="PANTHER" id="PTHR43685:SF2">
    <property type="entry name" value="GLYCOSYLTRANSFERASE 2-LIKE DOMAIN-CONTAINING PROTEIN"/>
    <property type="match status" value="1"/>
</dbReference>
<sequence>MNHSLISVIIPAYQHRETLPRCLESVFQQTYPFVEIIVVNDGSTDGTKELLETYKNSLTVLNQENQGGNIARNNGFVLSKGSRVIFCDADAVMRPDMLARMAAKLDVEPDATFVYSAFRFGWKRFPSFPFDAERLKRMNYIHTTSLIRREQFPGFDSAIKRFQDWDLWLTILERGGRGTFIQDELFQIVEISGRRGISQWRPSIMYHIPWKWTGWTPSSVEKYGNAREIILKKHGL</sequence>
<reference evidence="2 3" key="1">
    <citation type="journal article" date="2015" name="Nature">
        <title>rRNA introns, odd ribosomes, and small enigmatic genomes across a large radiation of phyla.</title>
        <authorList>
            <person name="Brown C.T."/>
            <person name="Hug L.A."/>
            <person name="Thomas B.C."/>
            <person name="Sharon I."/>
            <person name="Castelle C.J."/>
            <person name="Singh A."/>
            <person name="Wilkins M.J."/>
            <person name="Williams K.H."/>
            <person name="Banfield J.F."/>
        </authorList>
    </citation>
    <scope>NUCLEOTIDE SEQUENCE [LARGE SCALE GENOMIC DNA]</scope>
</reference>
<dbReference type="SUPFAM" id="SSF53448">
    <property type="entry name" value="Nucleotide-diphospho-sugar transferases"/>
    <property type="match status" value="1"/>
</dbReference>
<gene>
    <name evidence="2" type="ORF">UU48_C0018G0014</name>
</gene>
<dbReference type="Proteomes" id="UP000034746">
    <property type="component" value="Unassembled WGS sequence"/>
</dbReference>
<accession>A0A0G0V8F9</accession>
<proteinExistence type="predicted"/>
<dbReference type="CDD" id="cd00761">
    <property type="entry name" value="Glyco_tranf_GTA_type"/>
    <property type="match status" value="1"/>
</dbReference>
<dbReference type="InterPro" id="IPR050834">
    <property type="entry name" value="Glycosyltransf_2"/>
</dbReference>
<evidence type="ECO:0000313" key="3">
    <source>
        <dbReference type="Proteomes" id="UP000034746"/>
    </source>
</evidence>
<evidence type="ECO:0000313" key="2">
    <source>
        <dbReference type="EMBL" id="KKR97224.1"/>
    </source>
</evidence>
<dbReference type="InterPro" id="IPR029044">
    <property type="entry name" value="Nucleotide-diphossugar_trans"/>
</dbReference>
<dbReference type="Gene3D" id="3.90.550.10">
    <property type="entry name" value="Spore Coat Polysaccharide Biosynthesis Protein SpsA, Chain A"/>
    <property type="match status" value="1"/>
</dbReference>
<dbReference type="PANTHER" id="PTHR43685">
    <property type="entry name" value="GLYCOSYLTRANSFERASE"/>
    <property type="match status" value="1"/>
</dbReference>
<dbReference type="EMBL" id="LCAU01000018">
    <property type="protein sequence ID" value="KKR97224.1"/>
    <property type="molecule type" value="Genomic_DNA"/>
</dbReference>